<evidence type="ECO:0000256" key="5">
    <source>
        <dbReference type="ARBA" id="ARBA00022842"/>
    </source>
</evidence>
<dbReference type="GO" id="GO:0000287">
    <property type="term" value="F:magnesium ion binding"/>
    <property type="evidence" value="ECO:0007669"/>
    <property type="project" value="UniProtKB-UniRule"/>
</dbReference>
<comment type="function">
    <text evidence="8">Transfers the 4'-phosphopantetheine moiety from coenzyme A to a Ser of acyl-carrier-protein.</text>
</comment>
<evidence type="ECO:0000313" key="11">
    <source>
        <dbReference type="EMBL" id="MEF2292814.1"/>
    </source>
</evidence>
<reference evidence="11 13" key="3">
    <citation type="submission" date="2024-01" db="EMBL/GenBank/DDBJ databases">
        <title>Survival strategy associated with biotechnological potential of Virgibacillus dokdonensis T4.6 isolated from salt-fermented shrimp paste.</title>
        <authorList>
            <person name="Doan T.V."/>
            <person name="Quach N.T."/>
            <person name="Phi Q.-T."/>
        </authorList>
    </citation>
    <scope>NUCLEOTIDE SEQUENCE [LARGE SCALE GENOMIC DNA]</scope>
    <source>
        <strain evidence="11 13">T4.6</strain>
    </source>
</reference>
<evidence type="ECO:0000256" key="7">
    <source>
        <dbReference type="ARBA" id="ARBA00023160"/>
    </source>
</evidence>
<keyword evidence="8" id="KW-0963">Cytoplasm</keyword>
<dbReference type="AlphaFoldDB" id="A0A2K9J0A6"/>
<dbReference type="SUPFAM" id="SSF56214">
    <property type="entry name" value="4'-phosphopantetheinyl transferase"/>
    <property type="match status" value="1"/>
</dbReference>
<comment type="catalytic activity">
    <reaction evidence="8">
        <text>apo-[ACP] + CoA = holo-[ACP] + adenosine 3',5'-bisphosphate + H(+)</text>
        <dbReference type="Rhea" id="RHEA:12068"/>
        <dbReference type="Rhea" id="RHEA-COMP:9685"/>
        <dbReference type="Rhea" id="RHEA-COMP:9690"/>
        <dbReference type="ChEBI" id="CHEBI:15378"/>
        <dbReference type="ChEBI" id="CHEBI:29999"/>
        <dbReference type="ChEBI" id="CHEBI:57287"/>
        <dbReference type="ChEBI" id="CHEBI:58343"/>
        <dbReference type="ChEBI" id="CHEBI:64479"/>
        <dbReference type="EC" id="2.7.8.7"/>
    </reaction>
</comment>
<dbReference type="NCBIfam" id="TIGR00516">
    <property type="entry name" value="acpS"/>
    <property type="match status" value="1"/>
</dbReference>
<evidence type="ECO:0000313" key="12">
    <source>
        <dbReference type="Proteomes" id="UP000234237"/>
    </source>
</evidence>
<dbReference type="Proteomes" id="UP000234237">
    <property type="component" value="Chromosome"/>
</dbReference>
<evidence type="ECO:0000256" key="4">
    <source>
        <dbReference type="ARBA" id="ARBA00022832"/>
    </source>
</evidence>
<evidence type="ECO:0000313" key="13">
    <source>
        <dbReference type="Proteomes" id="UP001356080"/>
    </source>
</evidence>
<dbReference type="InterPro" id="IPR008278">
    <property type="entry name" value="4-PPantetheinyl_Trfase_dom"/>
</dbReference>
<evidence type="ECO:0000256" key="1">
    <source>
        <dbReference type="ARBA" id="ARBA00022516"/>
    </source>
</evidence>
<dbReference type="InterPro" id="IPR037143">
    <property type="entry name" value="4-PPantetheinyl_Trfase_dom_sf"/>
</dbReference>
<comment type="subcellular location">
    <subcellularLocation>
        <location evidence="8">Cytoplasm</location>
    </subcellularLocation>
</comment>
<dbReference type="HAMAP" id="MF_00101">
    <property type="entry name" value="AcpS"/>
    <property type="match status" value="1"/>
</dbReference>
<keyword evidence="5 8" id="KW-0460">Magnesium</keyword>
<accession>A0A2K9J0A6</accession>
<keyword evidence="3 8" id="KW-0479">Metal-binding</keyword>
<name>A0A2K9J0A6_9BACI</name>
<evidence type="ECO:0000313" key="10">
    <source>
        <dbReference type="EMBL" id="AUJ25115.1"/>
    </source>
</evidence>
<proteinExistence type="inferred from homology"/>
<dbReference type="EMBL" id="JAZHPM010000021">
    <property type="protein sequence ID" value="MEF2292814.1"/>
    <property type="molecule type" value="Genomic_DNA"/>
</dbReference>
<keyword evidence="6 8" id="KW-0443">Lipid metabolism</keyword>
<dbReference type="Gene3D" id="3.90.470.20">
    <property type="entry name" value="4'-phosphopantetheinyl transferase domain"/>
    <property type="match status" value="1"/>
</dbReference>
<keyword evidence="4 8" id="KW-0276">Fatty acid metabolism</keyword>
<organism evidence="10 12">
    <name type="scientific">Virgibacillus dokdonensis</name>
    <dbReference type="NCBI Taxonomy" id="302167"/>
    <lineage>
        <taxon>Bacteria</taxon>
        <taxon>Bacillati</taxon>
        <taxon>Bacillota</taxon>
        <taxon>Bacilli</taxon>
        <taxon>Bacillales</taxon>
        <taxon>Bacillaceae</taxon>
        <taxon>Virgibacillus</taxon>
    </lineage>
</organism>
<dbReference type="InterPro" id="IPR004568">
    <property type="entry name" value="Ppantetheine-prot_Trfase_dom"/>
</dbReference>
<evidence type="ECO:0000256" key="8">
    <source>
        <dbReference type="HAMAP-Rule" id="MF_00101"/>
    </source>
</evidence>
<dbReference type="Proteomes" id="UP001356080">
    <property type="component" value="Unassembled WGS sequence"/>
</dbReference>
<dbReference type="EC" id="2.7.8.7" evidence="8"/>
<evidence type="ECO:0000256" key="2">
    <source>
        <dbReference type="ARBA" id="ARBA00022679"/>
    </source>
</evidence>
<dbReference type="STRING" id="302167.GCA_900166595_00760"/>
<dbReference type="RefSeq" id="WP_077702486.1">
    <property type="nucleotide sequence ID" value="NZ_CP018622.1"/>
</dbReference>
<evidence type="ECO:0000256" key="3">
    <source>
        <dbReference type="ARBA" id="ARBA00022723"/>
    </source>
</evidence>
<keyword evidence="2 8" id="KW-0808">Transferase</keyword>
<feature type="binding site" evidence="8">
    <location>
        <position position="59"/>
    </location>
    <ligand>
        <name>Mg(2+)</name>
        <dbReference type="ChEBI" id="CHEBI:18420"/>
    </ligand>
</feature>
<comment type="similarity">
    <text evidence="8">Belongs to the P-Pant transferase superfamily. AcpS family.</text>
</comment>
<keyword evidence="13" id="KW-1185">Reference proteome</keyword>
<feature type="domain" description="4'-phosphopantetheinyl transferase" evidence="9">
    <location>
        <begin position="4"/>
        <end position="112"/>
    </location>
</feature>
<dbReference type="GO" id="GO:0005737">
    <property type="term" value="C:cytoplasm"/>
    <property type="evidence" value="ECO:0007669"/>
    <property type="project" value="UniProtKB-SubCell"/>
</dbReference>
<reference evidence="10" key="1">
    <citation type="submission" date="2016-11" db="EMBL/GenBank/DDBJ databases">
        <title>Complete genome sequence of Virgibacillus dokdonensis 21D, a halophilic bacterium isolated from the deep hypersaline anoxic basin Discovery in the Mediterranean Sea.</title>
        <authorList>
            <person name="Zeaiter Z."/>
            <person name="Booth J.M."/>
            <person name="Prosdocimi E.M."/>
            <person name="Mapelli F."/>
            <person name="Fusi M."/>
            <person name="Daffonchio D."/>
            <person name="Borin S."/>
            <person name="Crotti E."/>
        </authorList>
    </citation>
    <scope>NUCLEOTIDE SEQUENCE</scope>
    <source>
        <strain evidence="10">21D</strain>
    </source>
</reference>
<dbReference type="NCBIfam" id="TIGR00556">
    <property type="entry name" value="pantethn_trn"/>
    <property type="match status" value="1"/>
</dbReference>
<protein>
    <recommendedName>
        <fullName evidence="8">Holo-[acyl-carrier-protein] synthase</fullName>
        <shortName evidence="8">Holo-ACP synthase</shortName>
        <ecNumber evidence="8">2.7.8.7</ecNumber>
    </recommendedName>
    <alternativeName>
        <fullName evidence="8">4'-phosphopantetheinyl transferase AcpS</fullName>
    </alternativeName>
</protein>
<reference evidence="12" key="2">
    <citation type="submission" date="2016-11" db="EMBL/GenBank/DDBJ databases">
        <title>Complete genome sequence of Virgibacillus pantothenticus 21D, a halophilic bacterium isolated from the deep hypersaline anoxic basin Discovery in the Mediterranean Sea.</title>
        <authorList>
            <person name="Zeaiter Z."/>
            <person name="Booth J.M."/>
            <person name="Prosdocimi E.M."/>
            <person name="Mapelli F."/>
            <person name="Fusi M."/>
            <person name="Daffonchio D."/>
            <person name="Borin S."/>
            <person name="Crotti E."/>
        </authorList>
    </citation>
    <scope>NUCLEOTIDE SEQUENCE [LARGE SCALE GENOMIC DNA]</scope>
    <source>
        <strain evidence="12">21D</strain>
    </source>
</reference>
<dbReference type="EMBL" id="CP018622">
    <property type="protein sequence ID" value="AUJ25115.1"/>
    <property type="molecule type" value="Genomic_DNA"/>
</dbReference>
<dbReference type="Pfam" id="PF01648">
    <property type="entry name" value="ACPS"/>
    <property type="match status" value="1"/>
</dbReference>
<dbReference type="InterPro" id="IPR002582">
    <property type="entry name" value="ACPS"/>
</dbReference>
<sequence length="120" mass="13490">MIKGIGIDIIELERIRQSLLNNARFVERILTPQEREGYRQLTNEKRKIEYVAGRFAAKEAFAKAAGTGIGKLAFQDMTVSKTKDGAPVLHVVGFEEENIFLSISHAEHYAVAQVILEARF</sequence>
<evidence type="ECO:0000256" key="6">
    <source>
        <dbReference type="ARBA" id="ARBA00023098"/>
    </source>
</evidence>
<gene>
    <name evidence="8 10" type="primary">acpS</name>
    <name evidence="10" type="ORF">A21D_02034</name>
    <name evidence="11" type="ORF">V2W34_12475</name>
</gene>
<keyword evidence="7 8" id="KW-0275">Fatty acid biosynthesis</keyword>
<feature type="binding site" evidence="8">
    <location>
        <position position="8"/>
    </location>
    <ligand>
        <name>Mg(2+)</name>
        <dbReference type="ChEBI" id="CHEBI:18420"/>
    </ligand>
</feature>
<keyword evidence="1 8" id="KW-0444">Lipid biosynthesis</keyword>
<dbReference type="KEGG" id="vpn:A21D_02034"/>
<comment type="cofactor">
    <cofactor evidence="8">
        <name>Mg(2+)</name>
        <dbReference type="ChEBI" id="CHEBI:18420"/>
    </cofactor>
</comment>
<dbReference type="GO" id="GO:0008897">
    <property type="term" value="F:holo-[acyl-carrier-protein] synthase activity"/>
    <property type="evidence" value="ECO:0007669"/>
    <property type="project" value="UniProtKB-UniRule"/>
</dbReference>
<evidence type="ECO:0000259" key="9">
    <source>
        <dbReference type="Pfam" id="PF01648"/>
    </source>
</evidence>
<dbReference type="GO" id="GO:0006633">
    <property type="term" value="P:fatty acid biosynthetic process"/>
    <property type="evidence" value="ECO:0007669"/>
    <property type="project" value="UniProtKB-UniRule"/>
</dbReference>